<keyword evidence="2" id="KW-1185">Reference proteome</keyword>
<sequence length="101" mass="11712">MCPTHLIFPINPHFSTLSPRRPRKTDQKDQQHFKSVQLFASTFSTPQLLFISIEIRREGEEEMQIGEESRGIDKENGINCLKLIAGFGGEQKKWNLHINFE</sequence>
<proteinExistence type="predicted"/>
<gene>
    <name evidence="1" type="ORF">L596_008608</name>
</gene>
<dbReference type="Proteomes" id="UP000298663">
    <property type="component" value="Unassembled WGS sequence"/>
</dbReference>
<evidence type="ECO:0000313" key="2">
    <source>
        <dbReference type="Proteomes" id="UP000298663"/>
    </source>
</evidence>
<name>A0A4U5PDU0_STECR</name>
<comment type="caution">
    <text evidence="1">The sequence shown here is derived from an EMBL/GenBank/DDBJ whole genome shotgun (WGS) entry which is preliminary data.</text>
</comment>
<organism evidence="1 2">
    <name type="scientific">Steinernema carpocapsae</name>
    <name type="common">Entomopathogenic nematode</name>
    <dbReference type="NCBI Taxonomy" id="34508"/>
    <lineage>
        <taxon>Eukaryota</taxon>
        <taxon>Metazoa</taxon>
        <taxon>Ecdysozoa</taxon>
        <taxon>Nematoda</taxon>
        <taxon>Chromadorea</taxon>
        <taxon>Rhabditida</taxon>
        <taxon>Tylenchina</taxon>
        <taxon>Panagrolaimomorpha</taxon>
        <taxon>Strongyloidoidea</taxon>
        <taxon>Steinernematidae</taxon>
        <taxon>Steinernema</taxon>
    </lineage>
</organism>
<dbReference type="EMBL" id="AZBU02000002">
    <property type="protein sequence ID" value="TKR94311.1"/>
    <property type="molecule type" value="Genomic_DNA"/>
</dbReference>
<reference evidence="1 2" key="1">
    <citation type="journal article" date="2015" name="Genome Biol.">
        <title>Comparative genomics of Steinernema reveals deeply conserved gene regulatory networks.</title>
        <authorList>
            <person name="Dillman A.R."/>
            <person name="Macchietto M."/>
            <person name="Porter C.F."/>
            <person name="Rogers A."/>
            <person name="Williams B."/>
            <person name="Antoshechkin I."/>
            <person name="Lee M.M."/>
            <person name="Goodwin Z."/>
            <person name="Lu X."/>
            <person name="Lewis E.E."/>
            <person name="Goodrich-Blair H."/>
            <person name="Stock S.P."/>
            <person name="Adams B.J."/>
            <person name="Sternberg P.W."/>
            <person name="Mortazavi A."/>
        </authorList>
    </citation>
    <scope>NUCLEOTIDE SEQUENCE [LARGE SCALE GENOMIC DNA]</scope>
    <source>
        <strain evidence="1 2">ALL</strain>
    </source>
</reference>
<accession>A0A4U5PDU0</accession>
<reference evidence="1 2" key="2">
    <citation type="journal article" date="2019" name="G3 (Bethesda)">
        <title>Hybrid Assembly of the Genome of the Entomopathogenic Nematode Steinernema carpocapsae Identifies the X-Chromosome.</title>
        <authorList>
            <person name="Serra L."/>
            <person name="Macchietto M."/>
            <person name="Macias-Munoz A."/>
            <person name="McGill C.J."/>
            <person name="Rodriguez I.M."/>
            <person name="Rodriguez B."/>
            <person name="Murad R."/>
            <person name="Mortazavi A."/>
        </authorList>
    </citation>
    <scope>NUCLEOTIDE SEQUENCE [LARGE SCALE GENOMIC DNA]</scope>
    <source>
        <strain evidence="1 2">ALL</strain>
    </source>
</reference>
<protein>
    <submittedName>
        <fullName evidence="1">Uncharacterized protein</fullName>
    </submittedName>
</protein>
<evidence type="ECO:0000313" key="1">
    <source>
        <dbReference type="EMBL" id="TKR94311.1"/>
    </source>
</evidence>
<dbReference type="AlphaFoldDB" id="A0A4U5PDU0"/>